<evidence type="ECO:0000313" key="3">
    <source>
        <dbReference type="Proteomes" id="UP000728032"/>
    </source>
</evidence>
<dbReference type="EMBL" id="CAJPVJ010003509">
    <property type="protein sequence ID" value="CAG2167644.1"/>
    <property type="molecule type" value="Genomic_DNA"/>
</dbReference>
<evidence type="ECO:0000256" key="1">
    <source>
        <dbReference type="SAM" id="MobiDB-lite"/>
    </source>
</evidence>
<dbReference type="Proteomes" id="UP000728032">
    <property type="component" value="Unassembled WGS sequence"/>
</dbReference>
<feature type="region of interest" description="Disordered" evidence="1">
    <location>
        <begin position="104"/>
        <end position="164"/>
    </location>
</feature>
<name>A0A7R9LWH2_9ACAR</name>
<reference evidence="2" key="1">
    <citation type="submission" date="2020-11" db="EMBL/GenBank/DDBJ databases">
        <authorList>
            <person name="Tran Van P."/>
        </authorList>
    </citation>
    <scope>NUCLEOTIDE SEQUENCE</scope>
</reference>
<protein>
    <submittedName>
        <fullName evidence="2">Uncharacterized protein</fullName>
    </submittedName>
</protein>
<gene>
    <name evidence="2" type="ORF">ONB1V03_LOCUS7141</name>
</gene>
<feature type="non-terminal residue" evidence="2">
    <location>
        <position position="1"/>
    </location>
</feature>
<keyword evidence="3" id="KW-1185">Reference proteome</keyword>
<organism evidence="2">
    <name type="scientific">Oppiella nova</name>
    <dbReference type="NCBI Taxonomy" id="334625"/>
    <lineage>
        <taxon>Eukaryota</taxon>
        <taxon>Metazoa</taxon>
        <taxon>Ecdysozoa</taxon>
        <taxon>Arthropoda</taxon>
        <taxon>Chelicerata</taxon>
        <taxon>Arachnida</taxon>
        <taxon>Acari</taxon>
        <taxon>Acariformes</taxon>
        <taxon>Sarcoptiformes</taxon>
        <taxon>Oribatida</taxon>
        <taxon>Brachypylina</taxon>
        <taxon>Oppioidea</taxon>
        <taxon>Oppiidae</taxon>
        <taxon>Oppiella</taxon>
    </lineage>
</organism>
<proteinExistence type="predicted"/>
<feature type="compositionally biased region" description="Polar residues" evidence="1">
    <location>
        <begin position="104"/>
        <end position="126"/>
    </location>
</feature>
<evidence type="ECO:0000313" key="2">
    <source>
        <dbReference type="EMBL" id="CAD7649177.1"/>
    </source>
</evidence>
<accession>A0A7R9LWH2</accession>
<sequence length="164" mass="18345">MDTTNHTIREDISRAIRTIGDSSDQNNRRRLSKQEEIDLTLEAIDLKEETINCNDKCKNWNNCEGSVAPTIQVNAVEDKCDHKLTAEKETNDLRDGLDENCTQTMHTMNSDSGQSLNGRQTDTLLTEDTKEKKRGKHLARAEAVRDTSASPPPTGSDCEDKSSH</sequence>
<dbReference type="AlphaFoldDB" id="A0A7R9LWH2"/>
<dbReference type="EMBL" id="OC918334">
    <property type="protein sequence ID" value="CAD7649177.1"/>
    <property type="molecule type" value="Genomic_DNA"/>
</dbReference>